<dbReference type="AlphaFoldDB" id="A0A5C4SVY6"/>
<keyword evidence="4" id="KW-1185">Reference proteome</keyword>
<dbReference type="RefSeq" id="WP_139607851.1">
    <property type="nucleotide sequence ID" value="NZ_VDCQ01000123.1"/>
</dbReference>
<name>A0A5C4SVY6_9BACL</name>
<feature type="signal peptide" evidence="2">
    <location>
        <begin position="1"/>
        <end position="27"/>
    </location>
</feature>
<feature type="chain" id="PRO_5039393873" evidence="2">
    <location>
        <begin position="28"/>
        <end position="448"/>
    </location>
</feature>
<dbReference type="SUPFAM" id="SSF53850">
    <property type="entry name" value="Periplasmic binding protein-like II"/>
    <property type="match status" value="1"/>
</dbReference>
<organism evidence="3 4">
    <name type="scientific">Paenibacillus hemerocallicola</name>
    <dbReference type="NCBI Taxonomy" id="1172614"/>
    <lineage>
        <taxon>Bacteria</taxon>
        <taxon>Bacillati</taxon>
        <taxon>Bacillota</taxon>
        <taxon>Bacilli</taxon>
        <taxon>Bacillales</taxon>
        <taxon>Paenibacillaceae</taxon>
        <taxon>Paenibacillus</taxon>
    </lineage>
</organism>
<dbReference type="PROSITE" id="PS51257">
    <property type="entry name" value="PROKAR_LIPOPROTEIN"/>
    <property type="match status" value="1"/>
</dbReference>
<sequence>MTANKENRAGKKHRVVAAIGLAALLLAACGGEKGNPGGSGADGGSDPAPKETPKPVTLYMLQDRATISDEEFANLIAAPVKAKYPHISVEMVRATGGVQGLSEMISAGTFPDIMFSTYPQIQVHKEMGTAENLSPYITKYKMDLNQFDPAAMQTSRIYGGSSTDVYAVPFSLNFLALFYNVELFDQFGVSYPTEGMTWDQTMELARKFARSANGVDYRGIMIPGVTDLGTQLTLTRVDAKTNKALPDQEGWRTVLKLIQDVNAIPGNKNSTLDHFLKTQSLAMLPSYDARFAALEKLYGTPDDFKWDITQFPSHPGKPNTTLASSGHFLLASALGKHKEEVFQVIQLLTSEANQNLITEHGRFTGLSNETIKNKYGVNMKSIRGKNIKAVFKSAFAQPYQPTVYDELVHKELTAIAKKMIETGMDVNTALRDVTEAGNRAIEADVKGK</sequence>
<dbReference type="OrthoDB" id="2549165at2"/>
<evidence type="ECO:0000256" key="2">
    <source>
        <dbReference type="SAM" id="SignalP"/>
    </source>
</evidence>
<keyword evidence="2" id="KW-0732">Signal</keyword>
<accession>A0A5C4SVY6</accession>
<evidence type="ECO:0000313" key="4">
    <source>
        <dbReference type="Proteomes" id="UP000307943"/>
    </source>
</evidence>
<dbReference type="Proteomes" id="UP000307943">
    <property type="component" value="Unassembled WGS sequence"/>
</dbReference>
<evidence type="ECO:0000313" key="3">
    <source>
        <dbReference type="EMBL" id="TNJ54737.1"/>
    </source>
</evidence>
<dbReference type="InterPro" id="IPR006059">
    <property type="entry name" value="SBP"/>
</dbReference>
<feature type="region of interest" description="Disordered" evidence="1">
    <location>
        <begin position="35"/>
        <end position="54"/>
    </location>
</feature>
<dbReference type="InterPro" id="IPR050490">
    <property type="entry name" value="Bact_solute-bd_prot1"/>
</dbReference>
<reference evidence="3 4" key="1">
    <citation type="submission" date="2019-05" db="EMBL/GenBank/DDBJ databases">
        <title>We sequenced the genome of Paenibacillus hemerocallicola KCTC 33185 for further insight into its adaptation and study the phylogeny of Paenibacillus.</title>
        <authorList>
            <person name="Narsing Rao M.P."/>
        </authorList>
    </citation>
    <scope>NUCLEOTIDE SEQUENCE [LARGE SCALE GENOMIC DNA]</scope>
    <source>
        <strain evidence="3 4">KCTC 33185</strain>
    </source>
</reference>
<dbReference type="EMBL" id="VDCQ01000123">
    <property type="protein sequence ID" value="TNJ54737.1"/>
    <property type="molecule type" value="Genomic_DNA"/>
</dbReference>
<dbReference type="Gene3D" id="3.40.190.10">
    <property type="entry name" value="Periplasmic binding protein-like II"/>
    <property type="match status" value="1"/>
</dbReference>
<dbReference type="PANTHER" id="PTHR43649">
    <property type="entry name" value="ARABINOSE-BINDING PROTEIN-RELATED"/>
    <property type="match status" value="1"/>
</dbReference>
<comment type="caution">
    <text evidence="3">The sequence shown here is derived from an EMBL/GenBank/DDBJ whole genome shotgun (WGS) entry which is preliminary data.</text>
</comment>
<evidence type="ECO:0000256" key="1">
    <source>
        <dbReference type="SAM" id="MobiDB-lite"/>
    </source>
</evidence>
<proteinExistence type="predicted"/>
<gene>
    <name evidence="3" type="ORF">FE784_39825</name>
</gene>
<protein>
    <submittedName>
        <fullName evidence="3">Extracellular solute-binding protein</fullName>
    </submittedName>
</protein>
<dbReference type="Pfam" id="PF01547">
    <property type="entry name" value="SBP_bac_1"/>
    <property type="match status" value="1"/>
</dbReference>